<dbReference type="EMBL" id="BGZK01000604">
    <property type="protein sequence ID" value="GBP52481.1"/>
    <property type="molecule type" value="Genomic_DNA"/>
</dbReference>
<gene>
    <name evidence="2" type="ORF">EVAR_32037_1</name>
</gene>
<evidence type="ECO:0000313" key="2">
    <source>
        <dbReference type="EMBL" id="GBP52481.1"/>
    </source>
</evidence>
<protein>
    <submittedName>
        <fullName evidence="2">Uncharacterized protein</fullName>
    </submittedName>
</protein>
<dbReference type="Proteomes" id="UP000299102">
    <property type="component" value="Unassembled WGS sequence"/>
</dbReference>
<proteinExistence type="predicted"/>
<accession>A0A4C1WMH4</accession>
<sequence length="215" mass="24337">MTVSNDITQEQEEHNNEATLQNVIINDCPPANNEQALPPLEKSHEEPEDDVLKEQVNAVVNNENGLDMNDNLHEPNLRQESKVYQSLDNSMQNFNNGVTPTENHNLPNGSMPYKSESYVDQPPNIIYTGLNTIEIDGQVISMDEDMPHIDPFLTIKPNDVDEQAIINAQIASDIYNEMAAPTWQSLITKDNYNVEYDDTSQLKADILSIIQYSEY</sequence>
<reference evidence="2 3" key="1">
    <citation type="journal article" date="2019" name="Commun. Biol.">
        <title>The bagworm genome reveals a unique fibroin gene that provides high tensile strength.</title>
        <authorList>
            <person name="Kono N."/>
            <person name="Nakamura H."/>
            <person name="Ohtoshi R."/>
            <person name="Tomita M."/>
            <person name="Numata K."/>
            <person name="Arakawa K."/>
        </authorList>
    </citation>
    <scope>NUCLEOTIDE SEQUENCE [LARGE SCALE GENOMIC DNA]</scope>
</reference>
<keyword evidence="3" id="KW-1185">Reference proteome</keyword>
<comment type="caution">
    <text evidence="2">The sequence shown here is derived from an EMBL/GenBank/DDBJ whole genome shotgun (WGS) entry which is preliminary data.</text>
</comment>
<organism evidence="2 3">
    <name type="scientific">Eumeta variegata</name>
    <name type="common">Bagworm moth</name>
    <name type="synonym">Eumeta japonica</name>
    <dbReference type="NCBI Taxonomy" id="151549"/>
    <lineage>
        <taxon>Eukaryota</taxon>
        <taxon>Metazoa</taxon>
        <taxon>Ecdysozoa</taxon>
        <taxon>Arthropoda</taxon>
        <taxon>Hexapoda</taxon>
        <taxon>Insecta</taxon>
        <taxon>Pterygota</taxon>
        <taxon>Neoptera</taxon>
        <taxon>Endopterygota</taxon>
        <taxon>Lepidoptera</taxon>
        <taxon>Glossata</taxon>
        <taxon>Ditrysia</taxon>
        <taxon>Tineoidea</taxon>
        <taxon>Psychidae</taxon>
        <taxon>Oiketicinae</taxon>
        <taxon>Eumeta</taxon>
    </lineage>
</organism>
<evidence type="ECO:0000256" key="1">
    <source>
        <dbReference type="SAM" id="MobiDB-lite"/>
    </source>
</evidence>
<evidence type="ECO:0000313" key="3">
    <source>
        <dbReference type="Proteomes" id="UP000299102"/>
    </source>
</evidence>
<feature type="region of interest" description="Disordered" evidence="1">
    <location>
        <begin position="28"/>
        <end position="47"/>
    </location>
</feature>
<name>A0A4C1WMH4_EUMVA</name>
<dbReference type="AlphaFoldDB" id="A0A4C1WMH4"/>